<name>A0AAV4VMT8_CAEEX</name>
<evidence type="ECO:0000313" key="2">
    <source>
        <dbReference type="EMBL" id="GIY71642.1"/>
    </source>
</evidence>
<keyword evidence="3" id="KW-1185">Reference proteome</keyword>
<feature type="region of interest" description="Disordered" evidence="1">
    <location>
        <begin position="90"/>
        <end position="138"/>
    </location>
</feature>
<accession>A0AAV4VMT8</accession>
<reference evidence="2 3" key="1">
    <citation type="submission" date="2021-06" db="EMBL/GenBank/DDBJ databases">
        <title>Caerostris extrusa draft genome.</title>
        <authorList>
            <person name="Kono N."/>
            <person name="Arakawa K."/>
        </authorList>
    </citation>
    <scope>NUCLEOTIDE SEQUENCE [LARGE SCALE GENOMIC DNA]</scope>
</reference>
<feature type="compositionally biased region" description="Low complexity" evidence="1">
    <location>
        <begin position="90"/>
        <end position="101"/>
    </location>
</feature>
<protein>
    <submittedName>
        <fullName evidence="2">WW domain-containing protein</fullName>
    </submittedName>
</protein>
<comment type="caution">
    <text evidence="2">The sequence shown here is derived from an EMBL/GenBank/DDBJ whole genome shotgun (WGS) entry which is preliminary data.</text>
</comment>
<organism evidence="2 3">
    <name type="scientific">Caerostris extrusa</name>
    <name type="common">Bark spider</name>
    <name type="synonym">Caerostris bankana</name>
    <dbReference type="NCBI Taxonomy" id="172846"/>
    <lineage>
        <taxon>Eukaryota</taxon>
        <taxon>Metazoa</taxon>
        <taxon>Ecdysozoa</taxon>
        <taxon>Arthropoda</taxon>
        <taxon>Chelicerata</taxon>
        <taxon>Arachnida</taxon>
        <taxon>Araneae</taxon>
        <taxon>Araneomorphae</taxon>
        <taxon>Entelegynae</taxon>
        <taxon>Araneoidea</taxon>
        <taxon>Araneidae</taxon>
        <taxon>Caerostris</taxon>
    </lineage>
</organism>
<dbReference type="EMBL" id="BPLR01014837">
    <property type="protein sequence ID" value="GIY71642.1"/>
    <property type="molecule type" value="Genomic_DNA"/>
</dbReference>
<sequence length="138" mass="15396">MAKTEILVEDPSSDYKISENDLYVYAKQIGIDILNEKHLMWIAEEGLSANVPEPWLILSDSKNRIFYIVQERKKFLNSPLSDCGFESKLSSLSDAPPLSSSGKTTPSSLKPVSNSNTLSERKPELGHFENRRGAKLAP</sequence>
<evidence type="ECO:0000256" key="1">
    <source>
        <dbReference type="SAM" id="MobiDB-lite"/>
    </source>
</evidence>
<gene>
    <name evidence="2" type="primary">AVEN_218650_1</name>
    <name evidence="2" type="ORF">CEXT_573211</name>
</gene>
<dbReference type="Gene3D" id="3.30.1470.10">
    <property type="entry name" value="Photosystem I PsaD, reaction center subunit II"/>
    <property type="match status" value="1"/>
</dbReference>
<dbReference type="Proteomes" id="UP001054945">
    <property type="component" value="Unassembled WGS sequence"/>
</dbReference>
<feature type="compositionally biased region" description="Polar residues" evidence="1">
    <location>
        <begin position="102"/>
        <end position="118"/>
    </location>
</feature>
<dbReference type="AlphaFoldDB" id="A0AAV4VMT8"/>
<feature type="compositionally biased region" description="Basic and acidic residues" evidence="1">
    <location>
        <begin position="119"/>
        <end position="132"/>
    </location>
</feature>
<proteinExistence type="predicted"/>
<evidence type="ECO:0000313" key="3">
    <source>
        <dbReference type="Proteomes" id="UP001054945"/>
    </source>
</evidence>